<feature type="signal peptide" evidence="1">
    <location>
        <begin position="1"/>
        <end position="25"/>
    </location>
</feature>
<evidence type="ECO:0000313" key="3">
    <source>
        <dbReference type="EMBL" id="MBB6676430.1"/>
    </source>
</evidence>
<dbReference type="RefSeq" id="WP_185177713.1">
    <property type="nucleotide sequence ID" value="NZ_CBCSEP010000007.1"/>
</dbReference>
<organism evidence="3 4">
    <name type="scientific">Cohnella lubricantis</name>
    <dbReference type="NCBI Taxonomy" id="2163172"/>
    <lineage>
        <taxon>Bacteria</taxon>
        <taxon>Bacillati</taxon>
        <taxon>Bacillota</taxon>
        <taxon>Bacilli</taxon>
        <taxon>Bacillales</taxon>
        <taxon>Paenibacillaceae</taxon>
        <taxon>Cohnella</taxon>
    </lineage>
</organism>
<sequence length="658" mass="71428">MKKRITLLLSLSLLAASGTWTQVQAAESRAGNHTLTMFVNKANVSLDGVSYPAAQPTVIVGGTSYAPISMLGARFGYAVSYDTKTRESIVKQGDTEIRWKSGSSSYQVNGVAANFTGKPFIKNGSLMIPVRAWANATGSIVSAAKGQVFLNWAEDETVTADFSVSPTEIFAEQTTLVYASLSDNAGSITAERWETDGEEGLKTLFMDPGLHTITHWVQGQNGEWSEPYAVTVNVLPPNDPPVALFMTSKDTYMIGEPILYTNLSSDDENAIVTREWTNNQPAFFEPGEQTVTLRVVDKHGLSSEVYSKKITISSDVMYTKEEYDQNFTPVGEIYNLDGSSVLRYSQVPYTYEISRRNLIASDSPENVLGEGILYSDTMNGDFRLFLYHQNINSDPLTIYLAATNESLYNASVSLGSNGQAGPNSFGLWTGKQAAARYLESKKAGQTALTTLAPGETKLILPQLGASPLKYNDVFSAYADMNASAPIKFTLFAVKQDGRDPLEVLKSEEFTVLPRDGRHIRGTFYGADREVTVTETLGTIAQRVPFGDHVNDPALDGIDMTGGVNENNSGNYGVVYHMNVEVAANTLIAVNGRGGVYSGVFDINGSAVMVSNTSLLLNPNQACVLYRTGPNPETVDIRFLTALGSNLPVNLLFIPMKQA</sequence>
<feature type="domain" description="Copper amine oxidase-like N-terminal" evidence="2">
    <location>
        <begin position="46"/>
        <end position="144"/>
    </location>
</feature>
<dbReference type="InterPro" id="IPR036582">
    <property type="entry name" value="Mao_N_sf"/>
</dbReference>
<dbReference type="InterPro" id="IPR012854">
    <property type="entry name" value="Cu_amine_oxidase-like_N"/>
</dbReference>
<evidence type="ECO:0000259" key="2">
    <source>
        <dbReference type="Pfam" id="PF07833"/>
    </source>
</evidence>
<dbReference type="Gene3D" id="2.60.40.10">
    <property type="entry name" value="Immunoglobulins"/>
    <property type="match status" value="1"/>
</dbReference>
<reference evidence="3 4" key="1">
    <citation type="submission" date="2020-08" db="EMBL/GenBank/DDBJ databases">
        <title>Cohnella phylogeny.</title>
        <authorList>
            <person name="Dunlap C."/>
        </authorList>
    </citation>
    <scope>NUCLEOTIDE SEQUENCE [LARGE SCALE GENOMIC DNA]</scope>
    <source>
        <strain evidence="3 4">DSM 103658</strain>
    </source>
</reference>
<dbReference type="Pfam" id="PF07833">
    <property type="entry name" value="Cu_amine_oxidN1"/>
    <property type="match status" value="1"/>
</dbReference>
<dbReference type="AlphaFoldDB" id="A0A841TB03"/>
<proteinExistence type="predicted"/>
<keyword evidence="4" id="KW-1185">Reference proteome</keyword>
<accession>A0A841TB03</accession>
<protein>
    <submittedName>
        <fullName evidence="3">Copper amine oxidase N-terminal domain-containing protein</fullName>
    </submittedName>
</protein>
<dbReference type="InterPro" id="IPR013783">
    <property type="entry name" value="Ig-like_fold"/>
</dbReference>
<dbReference type="InterPro" id="IPR035986">
    <property type="entry name" value="PKD_dom_sf"/>
</dbReference>
<name>A0A841TB03_9BACL</name>
<dbReference type="SUPFAM" id="SSF55383">
    <property type="entry name" value="Copper amine oxidase, domain N"/>
    <property type="match status" value="2"/>
</dbReference>
<keyword evidence="1" id="KW-0732">Signal</keyword>
<dbReference type="Proteomes" id="UP000574133">
    <property type="component" value="Unassembled WGS sequence"/>
</dbReference>
<comment type="caution">
    <text evidence="3">The sequence shown here is derived from an EMBL/GenBank/DDBJ whole genome shotgun (WGS) entry which is preliminary data.</text>
</comment>
<dbReference type="SUPFAM" id="SSF49299">
    <property type="entry name" value="PKD domain"/>
    <property type="match status" value="2"/>
</dbReference>
<evidence type="ECO:0000313" key="4">
    <source>
        <dbReference type="Proteomes" id="UP000574133"/>
    </source>
</evidence>
<gene>
    <name evidence="3" type="ORF">H4Q31_03710</name>
</gene>
<dbReference type="EMBL" id="JACJVN010000016">
    <property type="protein sequence ID" value="MBB6676430.1"/>
    <property type="molecule type" value="Genomic_DNA"/>
</dbReference>
<evidence type="ECO:0000256" key="1">
    <source>
        <dbReference type="SAM" id="SignalP"/>
    </source>
</evidence>
<dbReference type="Gene3D" id="3.30.457.10">
    <property type="entry name" value="Copper amine oxidase-like, N-terminal domain"/>
    <property type="match status" value="1"/>
</dbReference>
<feature type="chain" id="PRO_5033035090" evidence="1">
    <location>
        <begin position="26"/>
        <end position="658"/>
    </location>
</feature>